<dbReference type="RefSeq" id="WP_344478259.1">
    <property type="nucleotide sequence ID" value="NZ_BAAASB010000009.1"/>
</dbReference>
<dbReference type="Proteomes" id="UP001596160">
    <property type="component" value="Unassembled WGS sequence"/>
</dbReference>
<evidence type="ECO:0000313" key="1">
    <source>
        <dbReference type="EMBL" id="MFC5152453.1"/>
    </source>
</evidence>
<evidence type="ECO:0000313" key="2">
    <source>
        <dbReference type="Proteomes" id="UP001596160"/>
    </source>
</evidence>
<protein>
    <recommendedName>
        <fullName evidence="3">Post-SET domain-containing protein</fullName>
    </recommendedName>
</protein>
<reference evidence="2" key="1">
    <citation type="journal article" date="2019" name="Int. J. Syst. Evol. Microbiol.">
        <title>The Global Catalogue of Microorganisms (GCM) 10K type strain sequencing project: providing services to taxonomists for standard genome sequencing and annotation.</title>
        <authorList>
            <consortium name="The Broad Institute Genomics Platform"/>
            <consortium name="The Broad Institute Genome Sequencing Center for Infectious Disease"/>
            <person name="Wu L."/>
            <person name="Ma J."/>
        </authorList>
    </citation>
    <scope>NUCLEOTIDE SEQUENCE [LARGE SCALE GENOMIC DNA]</scope>
    <source>
        <strain evidence="2">PCU 266</strain>
    </source>
</reference>
<sequence length="121" mass="12989">MREIEDQVEQYGGDRLETTGDRSVLGTLALVESHFADVLASAPRETTAAGRGRLARYANEALVRQYEGFFARPWARGDAGDSVVDFDCECGSAQCVRQVPLRRADFPGGPLLAPGHPAPAG</sequence>
<keyword evidence="2" id="KW-1185">Reference proteome</keyword>
<organism evidence="1 2">
    <name type="scientific">Streptomyces amakusaensis</name>
    <dbReference type="NCBI Taxonomy" id="67271"/>
    <lineage>
        <taxon>Bacteria</taxon>
        <taxon>Bacillati</taxon>
        <taxon>Actinomycetota</taxon>
        <taxon>Actinomycetes</taxon>
        <taxon>Kitasatosporales</taxon>
        <taxon>Streptomycetaceae</taxon>
        <taxon>Streptomyces</taxon>
    </lineage>
</organism>
<comment type="caution">
    <text evidence="1">The sequence shown here is derived from an EMBL/GenBank/DDBJ whole genome shotgun (WGS) entry which is preliminary data.</text>
</comment>
<accession>A0ABW0AF93</accession>
<dbReference type="EMBL" id="JBHSKP010000006">
    <property type="protein sequence ID" value="MFC5152453.1"/>
    <property type="molecule type" value="Genomic_DNA"/>
</dbReference>
<name>A0ABW0AF93_9ACTN</name>
<proteinExistence type="predicted"/>
<gene>
    <name evidence="1" type="ORF">ACFPRH_11970</name>
</gene>
<evidence type="ECO:0008006" key="3">
    <source>
        <dbReference type="Google" id="ProtNLM"/>
    </source>
</evidence>